<comment type="similarity">
    <text evidence="1">Belongs to the carbohydrate kinase PfkB family.</text>
</comment>
<dbReference type="InterPro" id="IPR011611">
    <property type="entry name" value="PfkB_dom"/>
</dbReference>
<evidence type="ECO:0000256" key="3">
    <source>
        <dbReference type="ARBA" id="ARBA00022777"/>
    </source>
</evidence>
<dbReference type="PANTHER" id="PTHR43320">
    <property type="entry name" value="SUGAR KINASE"/>
    <property type="match status" value="1"/>
</dbReference>
<evidence type="ECO:0000259" key="4">
    <source>
        <dbReference type="Pfam" id="PF00294"/>
    </source>
</evidence>
<comment type="caution">
    <text evidence="5">The sequence shown here is derived from an EMBL/GenBank/DDBJ whole genome shotgun (WGS) entry which is preliminary data.</text>
</comment>
<proteinExistence type="inferred from homology"/>
<accession>A0A512D8X9</accession>
<dbReference type="GO" id="GO:0016301">
    <property type="term" value="F:kinase activity"/>
    <property type="evidence" value="ECO:0007669"/>
    <property type="project" value="UniProtKB-KW"/>
</dbReference>
<evidence type="ECO:0000313" key="5">
    <source>
        <dbReference type="EMBL" id="GEO32740.1"/>
    </source>
</evidence>
<feature type="domain" description="Carbohydrate kinase PfkB" evidence="4">
    <location>
        <begin position="22"/>
        <end position="354"/>
    </location>
</feature>
<dbReference type="EMBL" id="BJYY01000001">
    <property type="protein sequence ID" value="GEO32740.1"/>
    <property type="molecule type" value="Genomic_DNA"/>
</dbReference>
<dbReference type="CDD" id="cd01166">
    <property type="entry name" value="KdgK"/>
    <property type="match status" value="1"/>
</dbReference>
<dbReference type="PANTHER" id="PTHR43320:SF2">
    <property type="entry name" value="2-DEHYDRO-3-DEOXYGLUCONOKINASE_2-DEHYDRO-3-DEOXYGALACTONOKINASE"/>
    <property type="match status" value="1"/>
</dbReference>
<dbReference type="SUPFAM" id="SSF53613">
    <property type="entry name" value="Ribokinase-like"/>
    <property type="match status" value="1"/>
</dbReference>
<dbReference type="InterPro" id="IPR029056">
    <property type="entry name" value="Ribokinase-like"/>
</dbReference>
<evidence type="ECO:0000313" key="6">
    <source>
        <dbReference type="Proteomes" id="UP000321181"/>
    </source>
</evidence>
<organism evidence="5 6">
    <name type="scientific">Cellulomonas aerilata</name>
    <dbReference type="NCBI Taxonomy" id="515326"/>
    <lineage>
        <taxon>Bacteria</taxon>
        <taxon>Bacillati</taxon>
        <taxon>Actinomycetota</taxon>
        <taxon>Actinomycetes</taxon>
        <taxon>Micrococcales</taxon>
        <taxon>Cellulomonadaceae</taxon>
        <taxon>Cellulomonas</taxon>
    </lineage>
</organism>
<dbReference type="OrthoDB" id="9808601at2"/>
<reference evidence="5 6" key="1">
    <citation type="submission" date="2019-07" db="EMBL/GenBank/DDBJ databases">
        <title>Whole genome shotgun sequence of Cellulomonas aerilata NBRC 106308.</title>
        <authorList>
            <person name="Hosoyama A."/>
            <person name="Uohara A."/>
            <person name="Ohji S."/>
            <person name="Ichikawa N."/>
        </authorList>
    </citation>
    <scope>NUCLEOTIDE SEQUENCE [LARGE SCALE GENOMIC DNA]</scope>
    <source>
        <strain evidence="5 6">NBRC 106308</strain>
    </source>
</reference>
<keyword evidence="6" id="KW-1185">Reference proteome</keyword>
<evidence type="ECO:0000256" key="2">
    <source>
        <dbReference type="ARBA" id="ARBA00022679"/>
    </source>
</evidence>
<dbReference type="Proteomes" id="UP000321181">
    <property type="component" value="Unassembled WGS sequence"/>
</dbReference>
<keyword evidence="3 5" id="KW-0418">Kinase</keyword>
<dbReference type="Gene3D" id="3.40.1190.20">
    <property type="match status" value="1"/>
</dbReference>
<gene>
    <name evidence="5" type="ORF">CAE01nite_04650</name>
</gene>
<name>A0A512D8X9_9CELL</name>
<dbReference type="RefSeq" id="WP_146899298.1">
    <property type="nucleotide sequence ID" value="NZ_BAAARM010000001.1"/>
</dbReference>
<dbReference type="AlphaFoldDB" id="A0A512D8X9"/>
<dbReference type="InterPro" id="IPR052700">
    <property type="entry name" value="Carb_kinase_PfkB-like"/>
</dbReference>
<dbReference type="Pfam" id="PF00294">
    <property type="entry name" value="PfkB"/>
    <property type="match status" value="1"/>
</dbReference>
<protein>
    <submittedName>
        <fullName evidence="5">2-dehydro-3-deoxygluconokinase</fullName>
    </submittedName>
</protein>
<evidence type="ECO:0000256" key="1">
    <source>
        <dbReference type="ARBA" id="ARBA00010688"/>
    </source>
</evidence>
<sequence>MTEQSTSALTIRPASECRYDAVSLGEVMLRLDPGEGRIRTARQFRAWEGGGEYNVTRGLRRAFGLRGAIVTALADNEIGRLVEDFILTGGLDTQFIRWAPYDGIGRGVRNGLNFTERGFGVRGAVGVSDRGNTAVSQLKPGDVDWDHLFGELGVRWLHTGGIFAALSESTADTVVEAVTKAKQYGTVVSYDLNYRPSLWKAIGGLAKAQEVNKEIAKHIDVMIGNEEDFTASLGFEVEGVDESLSALEVDKFAAMIETAAAAYPNFAVIGTTMRTVHSASINDWGALAWSRETGVVQSTHRERLEILDRVGGGDSFASGLIYGLLDGQSLQTAVEYGAAHGALAMTTPGDTTMVTKAEVLKLAGGGGARVDR</sequence>
<keyword evidence="2" id="KW-0808">Transferase</keyword>